<dbReference type="Pfam" id="PF06886">
    <property type="entry name" value="TPX2"/>
    <property type="match status" value="1"/>
</dbReference>
<evidence type="ECO:0000256" key="7">
    <source>
        <dbReference type="SAM" id="MobiDB-lite"/>
    </source>
</evidence>
<dbReference type="Gramene" id="PSR87524">
    <property type="protein sequence ID" value="PSR87524"/>
    <property type="gene ID" value="CEY00_Acc30572"/>
</dbReference>
<evidence type="ECO:0000259" key="8">
    <source>
        <dbReference type="Pfam" id="PF06886"/>
    </source>
</evidence>
<dbReference type="PANTHER" id="PTHR47067:SF7">
    <property type="entry name" value="TPX2 (TARGETING PROTEIN FOR XKLP2) PROTEIN FAMILY"/>
    <property type="match status" value="1"/>
</dbReference>
<evidence type="ECO:0000256" key="5">
    <source>
        <dbReference type="ARBA" id="ARBA00023212"/>
    </source>
</evidence>
<feature type="domain" description="TPX2 C-terminal" evidence="8">
    <location>
        <begin position="416"/>
        <end position="484"/>
    </location>
</feature>
<accession>A0A2R6P934</accession>
<dbReference type="AlphaFoldDB" id="A0A2R6P934"/>
<organism evidence="9 10">
    <name type="scientific">Actinidia chinensis var. chinensis</name>
    <name type="common">Chinese soft-hair kiwi</name>
    <dbReference type="NCBI Taxonomy" id="1590841"/>
    <lineage>
        <taxon>Eukaryota</taxon>
        <taxon>Viridiplantae</taxon>
        <taxon>Streptophyta</taxon>
        <taxon>Embryophyta</taxon>
        <taxon>Tracheophyta</taxon>
        <taxon>Spermatophyta</taxon>
        <taxon>Magnoliopsida</taxon>
        <taxon>eudicotyledons</taxon>
        <taxon>Gunneridae</taxon>
        <taxon>Pentapetalae</taxon>
        <taxon>asterids</taxon>
        <taxon>Ericales</taxon>
        <taxon>Actinidiaceae</taxon>
        <taxon>Actinidia</taxon>
    </lineage>
</organism>
<dbReference type="PANTHER" id="PTHR47067">
    <property type="entry name" value="TPX2 (TARGETING PROTEIN FOR XKLP2) PROTEIN FAMILY-RELATED"/>
    <property type="match status" value="1"/>
</dbReference>
<feature type="coiled-coil region" evidence="6">
    <location>
        <begin position="421"/>
        <end position="448"/>
    </location>
</feature>
<protein>
    <submittedName>
        <fullName evidence="9">Protein WVD2-like</fullName>
    </submittedName>
</protein>
<feature type="compositionally biased region" description="Polar residues" evidence="7">
    <location>
        <begin position="346"/>
        <end position="366"/>
    </location>
</feature>
<dbReference type="EMBL" id="NKQK01000027">
    <property type="protein sequence ID" value="PSR87524.1"/>
    <property type="molecule type" value="Genomic_DNA"/>
</dbReference>
<evidence type="ECO:0000256" key="6">
    <source>
        <dbReference type="SAM" id="Coils"/>
    </source>
</evidence>
<comment type="subcellular location">
    <subcellularLocation>
        <location evidence="1">Cytoplasm</location>
        <location evidence="1">Cytoskeleton</location>
    </subcellularLocation>
</comment>
<dbReference type="STRING" id="1590841.A0A2R6P934"/>
<name>A0A2R6P934_ACTCC</name>
<comment type="caution">
    <text evidence="9">The sequence shown here is derived from an EMBL/GenBank/DDBJ whole genome shotgun (WGS) entry which is preliminary data.</text>
</comment>
<dbReference type="FunCoup" id="A0A2R6P934">
    <property type="interactions" value="398"/>
</dbReference>
<proteinExistence type="inferred from homology"/>
<sequence length="566" mass="62524">MGESACLMHRCSYAPGISHEAKQGNPMPALGESISFGRFMSESLSWEKWSSFSHNRYVEEAERYAQPGSVAQKKAFFEAHYKRIAAKKAAALLEQANAADSNPEAEVEGQGCDSTANDAQCTTTNSQVPLGEQIEVKIVEVNVDSHSSGAEMELEIRKMKGDDPVTEHDVVAEMEQEVGKMKRADSVIEHEVVAERTIKDESVDQFENVVNHNLDSESPQMEKPLLKQGFKSSQEAPSPVSKKKPAILSLKPSVHRRAPKVPASPAKSTASIHPRKDNSATPIPGKSPIDAINKRRVTSKSLHTLIYSTPAKEPDKFTTTAARKVESSRVAPGPYRAYKDCKTPLKTPTMSNANGVFKNPSATPCSENRRPRTPVAPSATGSKTTGPKWHILSAVSSKSLSACKNNLQSPTLSTPFSFRTEERAARRKQKLEEKFNAKEEEKVQLQTRLKVKAETELRKLRQSLCFKARPLPDFYKERETPKNHIKNVKTPLTHPQSPKLGRKPSPITLQGITSLPPETKPTTNSGCPKNVPKKKNQIPNPFIPVPEMIAHENTSPNIQLDQLNQE</sequence>
<evidence type="ECO:0000256" key="4">
    <source>
        <dbReference type="ARBA" id="ARBA00022701"/>
    </source>
</evidence>
<evidence type="ECO:0000313" key="9">
    <source>
        <dbReference type="EMBL" id="PSR87524.1"/>
    </source>
</evidence>
<keyword evidence="3" id="KW-0963">Cytoplasm</keyword>
<evidence type="ECO:0000256" key="1">
    <source>
        <dbReference type="ARBA" id="ARBA00004245"/>
    </source>
</evidence>
<keyword evidence="10" id="KW-1185">Reference proteome</keyword>
<dbReference type="OrthoDB" id="621651at2759"/>
<dbReference type="InterPro" id="IPR044216">
    <property type="entry name" value="WDL7"/>
</dbReference>
<evidence type="ECO:0000256" key="2">
    <source>
        <dbReference type="ARBA" id="ARBA00005885"/>
    </source>
</evidence>
<reference evidence="9 10" key="1">
    <citation type="submission" date="2017-07" db="EMBL/GenBank/DDBJ databases">
        <title>An improved, manually edited Actinidia chinensis var. chinensis (kiwifruit) genome highlights the challenges associated with draft genomes and gene prediction in plants.</title>
        <authorList>
            <person name="Pilkington S."/>
            <person name="Crowhurst R."/>
            <person name="Hilario E."/>
            <person name="Nardozza S."/>
            <person name="Fraser L."/>
            <person name="Peng Y."/>
            <person name="Gunaseelan K."/>
            <person name="Simpson R."/>
            <person name="Tahir J."/>
            <person name="Deroles S."/>
            <person name="Templeton K."/>
            <person name="Luo Z."/>
            <person name="Davy M."/>
            <person name="Cheng C."/>
            <person name="Mcneilage M."/>
            <person name="Scaglione D."/>
            <person name="Liu Y."/>
            <person name="Zhang Q."/>
            <person name="Datson P."/>
            <person name="De Silva N."/>
            <person name="Gardiner S."/>
            <person name="Bassett H."/>
            <person name="Chagne D."/>
            <person name="Mccallum J."/>
            <person name="Dzierzon H."/>
            <person name="Deng C."/>
            <person name="Wang Y.-Y."/>
            <person name="Barron N."/>
            <person name="Manako K."/>
            <person name="Bowen J."/>
            <person name="Foster T."/>
            <person name="Erridge Z."/>
            <person name="Tiffin H."/>
            <person name="Waite C."/>
            <person name="Davies K."/>
            <person name="Grierson E."/>
            <person name="Laing W."/>
            <person name="Kirk R."/>
            <person name="Chen X."/>
            <person name="Wood M."/>
            <person name="Montefiori M."/>
            <person name="Brummell D."/>
            <person name="Schwinn K."/>
            <person name="Catanach A."/>
            <person name="Fullerton C."/>
            <person name="Li D."/>
            <person name="Meiyalaghan S."/>
            <person name="Nieuwenhuizen N."/>
            <person name="Read N."/>
            <person name="Prakash R."/>
            <person name="Hunter D."/>
            <person name="Zhang H."/>
            <person name="Mckenzie M."/>
            <person name="Knabel M."/>
            <person name="Harris A."/>
            <person name="Allan A."/>
            <person name="Chen A."/>
            <person name="Janssen B."/>
            <person name="Plunkett B."/>
            <person name="Dwamena C."/>
            <person name="Voogd C."/>
            <person name="Leif D."/>
            <person name="Lafferty D."/>
            <person name="Souleyre E."/>
            <person name="Varkonyi-Gasic E."/>
            <person name="Gambi F."/>
            <person name="Hanley J."/>
            <person name="Yao J.-L."/>
            <person name="Cheung J."/>
            <person name="David K."/>
            <person name="Warren B."/>
            <person name="Marsh K."/>
            <person name="Snowden K."/>
            <person name="Lin-Wang K."/>
            <person name="Brian L."/>
            <person name="Martinez-Sanchez M."/>
            <person name="Wang M."/>
            <person name="Ileperuma N."/>
            <person name="Macnee N."/>
            <person name="Campin R."/>
            <person name="Mcatee P."/>
            <person name="Drummond R."/>
            <person name="Espley R."/>
            <person name="Ireland H."/>
            <person name="Wu R."/>
            <person name="Atkinson R."/>
            <person name="Karunairetnam S."/>
            <person name="Bulley S."/>
            <person name="Chunkath S."/>
            <person name="Hanley Z."/>
            <person name="Storey R."/>
            <person name="Thrimawithana A."/>
            <person name="Thomson S."/>
            <person name="David C."/>
            <person name="Testolin R."/>
        </authorList>
    </citation>
    <scope>NUCLEOTIDE SEQUENCE [LARGE SCALE GENOMIC DNA]</scope>
    <source>
        <strain evidence="10">cv. Red5</strain>
        <tissue evidence="9">Young leaf</tissue>
    </source>
</reference>
<dbReference type="GO" id="GO:0005874">
    <property type="term" value="C:microtubule"/>
    <property type="evidence" value="ECO:0007669"/>
    <property type="project" value="UniProtKB-KW"/>
</dbReference>
<keyword evidence="4" id="KW-0493">Microtubule</keyword>
<dbReference type="InParanoid" id="A0A2R6P934"/>
<dbReference type="OMA" id="KWHIFSA"/>
<feature type="region of interest" description="Disordered" evidence="7">
    <location>
        <begin position="334"/>
        <end position="387"/>
    </location>
</feature>
<keyword evidence="5" id="KW-0206">Cytoskeleton</keyword>
<comment type="similarity">
    <text evidence="2">Belongs to the TPX2 family.</text>
</comment>
<feature type="region of interest" description="Disordered" evidence="7">
    <location>
        <begin position="229"/>
        <end position="290"/>
    </location>
</feature>
<evidence type="ECO:0000256" key="3">
    <source>
        <dbReference type="ARBA" id="ARBA00022490"/>
    </source>
</evidence>
<keyword evidence="6" id="KW-0175">Coiled coil</keyword>
<gene>
    <name evidence="9" type="ORF">CEY00_Acc30572</name>
</gene>
<evidence type="ECO:0000313" key="10">
    <source>
        <dbReference type="Proteomes" id="UP000241394"/>
    </source>
</evidence>
<reference evidence="10" key="2">
    <citation type="journal article" date="2018" name="BMC Genomics">
        <title>A manually annotated Actinidia chinensis var. chinensis (kiwifruit) genome highlights the challenges associated with draft genomes and gene prediction in plants.</title>
        <authorList>
            <person name="Pilkington S.M."/>
            <person name="Crowhurst R."/>
            <person name="Hilario E."/>
            <person name="Nardozza S."/>
            <person name="Fraser L."/>
            <person name="Peng Y."/>
            <person name="Gunaseelan K."/>
            <person name="Simpson R."/>
            <person name="Tahir J."/>
            <person name="Deroles S.C."/>
            <person name="Templeton K."/>
            <person name="Luo Z."/>
            <person name="Davy M."/>
            <person name="Cheng C."/>
            <person name="McNeilage M."/>
            <person name="Scaglione D."/>
            <person name="Liu Y."/>
            <person name="Zhang Q."/>
            <person name="Datson P."/>
            <person name="De Silva N."/>
            <person name="Gardiner S.E."/>
            <person name="Bassett H."/>
            <person name="Chagne D."/>
            <person name="McCallum J."/>
            <person name="Dzierzon H."/>
            <person name="Deng C."/>
            <person name="Wang Y.Y."/>
            <person name="Barron L."/>
            <person name="Manako K."/>
            <person name="Bowen J."/>
            <person name="Foster T.M."/>
            <person name="Erridge Z.A."/>
            <person name="Tiffin H."/>
            <person name="Waite C.N."/>
            <person name="Davies K.M."/>
            <person name="Grierson E.P."/>
            <person name="Laing W.A."/>
            <person name="Kirk R."/>
            <person name="Chen X."/>
            <person name="Wood M."/>
            <person name="Montefiori M."/>
            <person name="Brummell D.A."/>
            <person name="Schwinn K.E."/>
            <person name="Catanach A."/>
            <person name="Fullerton C."/>
            <person name="Li D."/>
            <person name="Meiyalaghan S."/>
            <person name="Nieuwenhuizen N."/>
            <person name="Read N."/>
            <person name="Prakash R."/>
            <person name="Hunter D."/>
            <person name="Zhang H."/>
            <person name="McKenzie M."/>
            <person name="Knabel M."/>
            <person name="Harris A."/>
            <person name="Allan A.C."/>
            <person name="Gleave A."/>
            <person name="Chen A."/>
            <person name="Janssen B.J."/>
            <person name="Plunkett B."/>
            <person name="Ampomah-Dwamena C."/>
            <person name="Voogd C."/>
            <person name="Leif D."/>
            <person name="Lafferty D."/>
            <person name="Souleyre E.J.F."/>
            <person name="Varkonyi-Gasic E."/>
            <person name="Gambi F."/>
            <person name="Hanley J."/>
            <person name="Yao J.L."/>
            <person name="Cheung J."/>
            <person name="David K.M."/>
            <person name="Warren B."/>
            <person name="Marsh K."/>
            <person name="Snowden K.C."/>
            <person name="Lin-Wang K."/>
            <person name="Brian L."/>
            <person name="Martinez-Sanchez M."/>
            <person name="Wang M."/>
            <person name="Ileperuma N."/>
            <person name="Macnee N."/>
            <person name="Campin R."/>
            <person name="McAtee P."/>
            <person name="Drummond R.S.M."/>
            <person name="Espley R.V."/>
            <person name="Ireland H.S."/>
            <person name="Wu R."/>
            <person name="Atkinson R.G."/>
            <person name="Karunairetnam S."/>
            <person name="Bulley S."/>
            <person name="Chunkath S."/>
            <person name="Hanley Z."/>
            <person name="Storey R."/>
            <person name="Thrimawithana A.H."/>
            <person name="Thomson S."/>
            <person name="David C."/>
            <person name="Testolin R."/>
            <person name="Huang H."/>
            <person name="Hellens R.P."/>
            <person name="Schaffer R.J."/>
        </authorList>
    </citation>
    <scope>NUCLEOTIDE SEQUENCE [LARGE SCALE GENOMIC DNA]</scope>
    <source>
        <strain evidence="10">cv. Red5</strain>
    </source>
</reference>
<feature type="region of interest" description="Disordered" evidence="7">
    <location>
        <begin position="510"/>
        <end position="543"/>
    </location>
</feature>
<dbReference type="InterPro" id="IPR027329">
    <property type="entry name" value="TPX2_C"/>
</dbReference>
<dbReference type="Proteomes" id="UP000241394">
    <property type="component" value="Chromosome LG27"/>
</dbReference>